<dbReference type="AlphaFoldDB" id="A0A1M7TCF6"/>
<dbReference type="InterPro" id="IPR000286">
    <property type="entry name" value="HDACs"/>
</dbReference>
<protein>
    <submittedName>
        <fullName evidence="3">Acetoin utilization deacetylase AcuC</fullName>
    </submittedName>
</protein>
<reference evidence="4" key="1">
    <citation type="submission" date="2016-12" db="EMBL/GenBank/DDBJ databases">
        <authorList>
            <person name="Varghese N."/>
            <person name="Submissions S."/>
        </authorList>
    </citation>
    <scope>NUCLEOTIDE SEQUENCE [LARGE SCALE GENOMIC DNA]</scope>
    <source>
        <strain evidence="4">DSM 13020</strain>
    </source>
</reference>
<dbReference type="Gene3D" id="3.40.800.20">
    <property type="entry name" value="Histone deacetylase domain"/>
    <property type="match status" value="1"/>
</dbReference>
<proteinExistence type="inferred from homology"/>
<dbReference type="InterPro" id="IPR037138">
    <property type="entry name" value="His_deacetylse_dom_sf"/>
</dbReference>
<evidence type="ECO:0000313" key="4">
    <source>
        <dbReference type="Proteomes" id="UP000184207"/>
    </source>
</evidence>
<dbReference type="InterPro" id="IPR023696">
    <property type="entry name" value="Ureohydrolase_dom_sf"/>
</dbReference>
<dbReference type="PRINTS" id="PR01270">
    <property type="entry name" value="HDASUPER"/>
</dbReference>
<dbReference type="OrthoDB" id="9808367at2"/>
<dbReference type="PANTHER" id="PTHR10625">
    <property type="entry name" value="HISTONE DEACETYLASE HDAC1-RELATED"/>
    <property type="match status" value="1"/>
</dbReference>
<sequence length="323" mass="36396">MSCEFVFFSDLNVDFVPRKEIDNGKFVRNPEKPERLTGVLGYLNKKFQSGSVVEFSEEWILKVHTEKYFKYIVKKSQEVSGEYIPEVFFVDLIFDTGTPINNLTYIAAKRAVDVALSAAECSFTSGKVTYALTRPPGHHAMRSFGGGYCYFNNVAIAAKFFEEKGMKVAILDVDFHHGNGTQDIFYADPNVLYVSLHGDPKEFYPWYSGFEDEIGEGKGRGKNINIPLPRGTDGRIYFEALRKALEKIQEFSPDVFLLSLGTDTHVKDPVGKFSLKSEDYKIAGRLIADATSKVKYKVLVHEGGYNHYSNLSAVKNFLEGFLS</sequence>
<evidence type="ECO:0000313" key="3">
    <source>
        <dbReference type="EMBL" id="SHN68449.1"/>
    </source>
</evidence>
<evidence type="ECO:0000259" key="2">
    <source>
        <dbReference type="Pfam" id="PF00850"/>
    </source>
</evidence>
<keyword evidence="4" id="KW-1185">Reference proteome</keyword>
<dbReference type="InterPro" id="IPR023801">
    <property type="entry name" value="His_deacetylse_dom"/>
</dbReference>
<comment type="similarity">
    <text evidence="1">Belongs to the histone deacetylase family.</text>
</comment>
<evidence type="ECO:0000256" key="1">
    <source>
        <dbReference type="ARBA" id="ARBA00005947"/>
    </source>
</evidence>
<dbReference type="STRING" id="1121883.SAMN02745226_01840"/>
<dbReference type="GO" id="GO:0040029">
    <property type="term" value="P:epigenetic regulation of gene expression"/>
    <property type="evidence" value="ECO:0007669"/>
    <property type="project" value="TreeGrafter"/>
</dbReference>
<accession>A0A1M7TCF6</accession>
<dbReference type="Pfam" id="PF00850">
    <property type="entry name" value="Hist_deacetyl"/>
    <property type="match status" value="1"/>
</dbReference>
<name>A0A1M7TCF6_FERGO</name>
<dbReference type="Proteomes" id="UP000184207">
    <property type="component" value="Unassembled WGS sequence"/>
</dbReference>
<dbReference type="CDD" id="cd10001">
    <property type="entry name" value="HDAC_classII_APAH"/>
    <property type="match status" value="1"/>
</dbReference>
<organism evidence="3 4">
    <name type="scientific">Fervidobacterium gondwanense DSM 13020</name>
    <dbReference type="NCBI Taxonomy" id="1121883"/>
    <lineage>
        <taxon>Bacteria</taxon>
        <taxon>Thermotogati</taxon>
        <taxon>Thermotogota</taxon>
        <taxon>Thermotogae</taxon>
        <taxon>Thermotogales</taxon>
        <taxon>Fervidobacteriaceae</taxon>
        <taxon>Fervidobacterium</taxon>
    </lineage>
</organism>
<gene>
    <name evidence="3" type="ORF">SAMN02745226_01840</name>
</gene>
<dbReference type="GO" id="GO:0004407">
    <property type="term" value="F:histone deacetylase activity"/>
    <property type="evidence" value="ECO:0007669"/>
    <property type="project" value="TreeGrafter"/>
</dbReference>
<dbReference type="SUPFAM" id="SSF52768">
    <property type="entry name" value="Arginase/deacetylase"/>
    <property type="match status" value="1"/>
</dbReference>
<dbReference type="EMBL" id="FRDJ01000013">
    <property type="protein sequence ID" value="SHN68449.1"/>
    <property type="molecule type" value="Genomic_DNA"/>
</dbReference>
<dbReference type="RefSeq" id="WP_072760779.1">
    <property type="nucleotide sequence ID" value="NZ_FRDJ01000013.1"/>
</dbReference>
<feature type="domain" description="Histone deacetylase" evidence="2">
    <location>
        <begin position="30"/>
        <end position="318"/>
    </location>
</feature>